<keyword evidence="3" id="KW-1185">Reference proteome</keyword>
<dbReference type="AlphaFoldDB" id="A0A1T4U0I2"/>
<name>A0A1T4U0I2_9BACT</name>
<proteinExistence type="predicted"/>
<keyword evidence="1" id="KW-0812">Transmembrane</keyword>
<evidence type="ECO:0000313" key="3">
    <source>
        <dbReference type="Proteomes" id="UP000190367"/>
    </source>
</evidence>
<feature type="transmembrane region" description="Helical" evidence="1">
    <location>
        <begin position="81"/>
        <end position="100"/>
    </location>
</feature>
<sequence length="106" mass="12436">MGYISKPQRKSIFSGEHRISSILRDELKMHPSAARELLLEMDNVLNDRLQEIVQYGNSIHQEIDKVDQEVFRDFGGITWRIIYWIVILGIPFFLFLLALIGNHQPR</sequence>
<gene>
    <name evidence="2" type="ORF">SAMN04488128_107222</name>
</gene>
<reference evidence="3" key="1">
    <citation type="submission" date="2017-02" db="EMBL/GenBank/DDBJ databases">
        <authorList>
            <person name="Varghese N."/>
            <person name="Submissions S."/>
        </authorList>
    </citation>
    <scope>NUCLEOTIDE SEQUENCE [LARGE SCALE GENOMIC DNA]</scope>
    <source>
        <strain evidence="3">DSM 22224</strain>
    </source>
</reference>
<evidence type="ECO:0000256" key="1">
    <source>
        <dbReference type="SAM" id="Phobius"/>
    </source>
</evidence>
<evidence type="ECO:0000313" key="2">
    <source>
        <dbReference type="EMBL" id="SKA46204.1"/>
    </source>
</evidence>
<keyword evidence="1" id="KW-0472">Membrane</keyword>
<protein>
    <submittedName>
        <fullName evidence="2">Uncharacterized protein</fullName>
    </submittedName>
</protein>
<organism evidence="2 3">
    <name type="scientific">Chitinophaga eiseniae</name>
    <dbReference type="NCBI Taxonomy" id="634771"/>
    <lineage>
        <taxon>Bacteria</taxon>
        <taxon>Pseudomonadati</taxon>
        <taxon>Bacteroidota</taxon>
        <taxon>Chitinophagia</taxon>
        <taxon>Chitinophagales</taxon>
        <taxon>Chitinophagaceae</taxon>
        <taxon>Chitinophaga</taxon>
    </lineage>
</organism>
<dbReference type="Proteomes" id="UP000190367">
    <property type="component" value="Unassembled WGS sequence"/>
</dbReference>
<dbReference type="EMBL" id="FUWZ01000007">
    <property type="protein sequence ID" value="SKA46204.1"/>
    <property type="molecule type" value="Genomic_DNA"/>
</dbReference>
<accession>A0A1T4U0I2</accession>
<keyword evidence="1" id="KW-1133">Transmembrane helix</keyword>
<dbReference type="RefSeq" id="WP_078673038.1">
    <property type="nucleotide sequence ID" value="NZ_FUWZ01000007.1"/>
</dbReference>
<dbReference type="STRING" id="634771.SAMN04488128_107222"/>